<reference evidence="2 3" key="1">
    <citation type="submission" date="2018-10" db="EMBL/GenBank/DDBJ databases">
        <title>Draft genome sequence of Pantoea vagans isolated from corpses of the sugarcane aphid Melanaphis sacchari Zehntner.</title>
        <authorList>
            <person name="Toledo E."/>
            <person name="Pena G."/>
            <person name="Lozano L."/>
        </authorList>
    </citation>
    <scope>NUCLEOTIDE SEQUENCE [LARGE SCALE GENOMIC DNA]</scope>
    <source>
        <strain evidence="2 3">ET-90</strain>
    </source>
</reference>
<dbReference type="RefSeq" id="WP_147788771.1">
    <property type="nucleotide sequence ID" value="NZ_RCNL01000002.1"/>
</dbReference>
<name>A0ABY3LIW8_9GAMM</name>
<dbReference type="EMBL" id="RCNL01000002">
    <property type="protein sequence ID" value="TXL79813.1"/>
    <property type="molecule type" value="Genomic_DNA"/>
</dbReference>
<protein>
    <recommendedName>
        <fullName evidence="1">Amidase domain-containing protein</fullName>
    </recommendedName>
</protein>
<keyword evidence="3" id="KW-1185">Reference proteome</keyword>
<dbReference type="Gene3D" id="3.90.1300.10">
    <property type="entry name" value="Amidase signature (AS) domain"/>
    <property type="match status" value="1"/>
</dbReference>
<evidence type="ECO:0000313" key="3">
    <source>
        <dbReference type="Proteomes" id="UP000426772"/>
    </source>
</evidence>
<dbReference type="PANTHER" id="PTHR11895">
    <property type="entry name" value="TRANSAMIDASE"/>
    <property type="match status" value="1"/>
</dbReference>
<dbReference type="Proteomes" id="UP000426772">
    <property type="component" value="Unassembled WGS sequence"/>
</dbReference>
<dbReference type="InterPro" id="IPR020556">
    <property type="entry name" value="Amidase_CS"/>
</dbReference>
<evidence type="ECO:0000313" key="2">
    <source>
        <dbReference type="EMBL" id="TXL79813.1"/>
    </source>
</evidence>
<evidence type="ECO:0000259" key="1">
    <source>
        <dbReference type="Pfam" id="PF01425"/>
    </source>
</evidence>
<sequence length="445" mass="48126">MEKRTPLLLKDEQGLNKRPAELKASNPVRLHNYHASKDLNAFIAFDEELFSSDKINTSETGLPLSGLPFSCKDNINVKGFATTAGTPGLIDFYPMDDAPVISRLKALGAVMCGKTNMHELSFGVTSLSGQWGSVGNPAHPGHIAGGSSGGSAAAVAAGISAFSVGTDTGGSVRIPAALCGVAGFRPSTERYPTRGIVPVSRTKDTPGFIAPTVSDLALLDAVMMDEPAITPRLPSRIGLPAEFMWSNLDTTVRETCMKVVRQMARAGVEIVTFDDSVFGKLNKEIQFPVPFFEFFIDFPAFLLEQHFVADFDTIISQISDPAVASILQRQNAQEQVSWKEYMHGLKSIGQLRAYWDQIYSKLKLDAILYPTLCCEVPRIENAAQPDIFNKLIRNTDIASSVGAPSVTMPVADRGNLSVGLSLDGLPKEDRQLISHALAIEAILQR</sequence>
<proteinExistence type="predicted"/>
<comment type="caution">
    <text evidence="2">The sequence shown here is derived from an EMBL/GenBank/DDBJ whole genome shotgun (WGS) entry which is preliminary data.</text>
</comment>
<gene>
    <name evidence="2" type="ORF">D9O29_05985</name>
</gene>
<feature type="domain" description="Amidase" evidence="1">
    <location>
        <begin position="36"/>
        <end position="432"/>
    </location>
</feature>
<dbReference type="InterPro" id="IPR036928">
    <property type="entry name" value="AS_sf"/>
</dbReference>
<dbReference type="SUPFAM" id="SSF75304">
    <property type="entry name" value="Amidase signature (AS) enzymes"/>
    <property type="match status" value="1"/>
</dbReference>
<dbReference type="InterPro" id="IPR023631">
    <property type="entry name" value="Amidase_dom"/>
</dbReference>
<dbReference type="InterPro" id="IPR000120">
    <property type="entry name" value="Amidase"/>
</dbReference>
<organism evidence="2 3">
    <name type="scientific">Pantoea vagans</name>
    <dbReference type="NCBI Taxonomy" id="470934"/>
    <lineage>
        <taxon>Bacteria</taxon>
        <taxon>Pseudomonadati</taxon>
        <taxon>Pseudomonadota</taxon>
        <taxon>Gammaproteobacteria</taxon>
        <taxon>Enterobacterales</taxon>
        <taxon>Erwiniaceae</taxon>
        <taxon>Pantoea</taxon>
    </lineage>
</organism>
<dbReference type="PANTHER" id="PTHR11895:SF151">
    <property type="entry name" value="GLUTAMYL-TRNA(GLN) AMIDOTRANSFERASE SUBUNIT A"/>
    <property type="match status" value="1"/>
</dbReference>
<accession>A0ABY3LIW8</accession>
<dbReference type="Pfam" id="PF01425">
    <property type="entry name" value="Amidase"/>
    <property type="match status" value="1"/>
</dbReference>
<dbReference type="PROSITE" id="PS00571">
    <property type="entry name" value="AMIDASES"/>
    <property type="match status" value="1"/>
</dbReference>